<evidence type="ECO:0000313" key="4">
    <source>
        <dbReference type="Proteomes" id="UP000000495"/>
    </source>
</evidence>
<dbReference type="Gene3D" id="3.40.50.2020">
    <property type="match status" value="1"/>
</dbReference>
<dbReference type="eggNOG" id="COG1040">
    <property type="taxonomic scope" value="Bacteria"/>
</dbReference>
<dbReference type="KEGG" id="puv:PUV_22520"/>
<evidence type="ECO:0000259" key="2">
    <source>
        <dbReference type="Pfam" id="PF00156"/>
    </source>
</evidence>
<dbReference type="CDD" id="cd06223">
    <property type="entry name" value="PRTases_typeI"/>
    <property type="match status" value="1"/>
</dbReference>
<feature type="domain" description="Phosphoribosyltransferase" evidence="2">
    <location>
        <begin position="140"/>
        <end position="225"/>
    </location>
</feature>
<sequence>MGNGLNLIYPPICLECEDSLQNSSSLFCDDCHEQLSLIDPTERCHYCFESKHDFRSGVSLCKRCSLHAPLFRGVGAAFDYEGPAATLVKHLKYLNKPYLAEGAGAFLAYQFFQLQWPIPDLIIPVPLSFMRNLSRGYNQAFLLANAMGNILNCPVAQVLKRKSGDYSQAALDRKQRMTLEQESFFLQENGIIRDKTLLIIDDVRTTGATLNRCAETLLTGYPAKMYGLTLCHTDYEGDGSPRFREKRD</sequence>
<keyword evidence="4" id="KW-1185">Reference proteome</keyword>
<organism evidence="3 4">
    <name type="scientific">Parachlamydia acanthamoebae (strain UV7)</name>
    <dbReference type="NCBI Taxonomy" id="765952"/>
    <lineage>
        <taxon>Bacteria</taxon>
        <taxon>Pseudomonadati</taxon>
        <taxon>Chlamydiota</taxon>
        <taxon>Chlamydiia</taxon>
        <taxon>Parachlamydiales</taxon>
        <taxon>Parachlamydiaceae</taxon>
        <taxon>Parachlamydia</taxon>
    </lineage>
</organism>
<evidence type="ECO:0000256" key="1">
    <source>
        <dbReference type="ARBA" id="ARBA00008007"/>
    </source>
</evidence>
<evidence type="ECO:0000313" key="3">
    <source>
        <dbReference type="EMBL" id="CCB87202.1"/>
    </source>
</evidence>
<dbReference type="Proteomes" id="UP000000495">
    <property type="component" value="Chromosome"/>
</dbReference>
<proteinExistence type="inferred from homology"/>
<dbReference type="AlphaFoldDB" id="F8KXJ4"/>
<dbReference type="STRING" id="765952.PUV_22520"/>
<reference key="1">
    <citation type="journal article" date="2011" name="Mol. Biol. Evol.">
        <title>Unity in variety -- the pan-genome of the Chlamydiae.</title>
        <authorList>
            <person name="Collingro A."/>
            <person name="Tischler P."/>
            <person name="Weinmaier T."/>
            <person name="Penz T."/>
            <person name="Heinz E."/>
            <person name="Brunham R.C."/>
            <person name="Read T.D."/>
            <person name="Bavoil P.M."/>
            <person name="Sachse K."/>
            <person name="Kahane S."/>
            <person name="Friedman M.G."/>
            <person name="Rattei T."/>
            <person name="Myers G.S.A."/>
            <person name="Horn M."/>
        </authorList>
    </citation>
    <scope>NUCLEOTIDE SEQUENCE</scope>
    <source>
        <strain>UV7</strain>
    </source>
</reference>
<comment type="similarity">
    <text evidence="1">Belongs to the ComF/GntX family.</text>
</comment>
<protein>
    <recommendedName>
        <fullName evidence="2">Phosphoribosyltransferase domain-containing protein</fullName>
    </recommendedName>
</protein>
<dbReference type="HOGENOM" id="CLU_054549_0_0_0"/>
<dbReference type="InterPro" id="IPR029057">
    <property type="entry name" value="PRTase-like"/>
</dbReference>
<dbReference type="InterPro" id="IPR000836">
    <property type="entry name" value="PRTase_dom"/>
</dbReference>
<dbReference type="PANTHER" id="PTHR47505:SF1">
    <property type="entry name" value="DNA UTILIZATION PROTEIN YHGH"/>
    <property type="match status" value="1"/>
</dbReference>
<dbReference type="Pfam" id="PF00156">
    <property type="entry name" value="Pribosyltran"/>
    <property type="match status" value="1"/>
</dbReference>
<gene>
    <name evidence="3" type="ordered locus">PUV_22520</name>
</gene>
<name>F8KXJ4_PARAV</name>
<dbReference type="EMBL" id="FR872580">
    <property type="protein sequence ID" value="CCB87202.1"/>
    <property type="molecule type" value="Genomic_DNA"/>
</dbReference>
<reference evidence="3 4" key="2">
    <citation type="journal article" date="2011" name="Mol. Biol. Evol.">
        <title>Unity in variety--the pan-genome of the Chlamydiae.</title>
        <authorList>
            <person name="Collingro A."/>
            <person name="Tischler P."/>
            <person name="Weinmaier T."/>
            <person name="Penz T."/>
            <person name="Heinz E."/>
            <person name="Brunham R.C."/>
            <person name="Read T.D."/>
            <person name="Bavoil P.M."/>
            <person name="Sachse K."/>
            <person name="Kahane S."/>
            <person name="Friedman M.G."/>
            <person name="Rattei T."/>
            <person name="Myers G.S."/>
            <person name="Horn M."/>
        </authorList>
    </citation>
    <scope>NUCLEOTIDE SEQUENCE [LARGE SCALE GENOMIC DNA]</scope>
    <source>
        <strain evidence="4">UV7</strain>
    </source>
</reference>
<accession>F8KXJ4</accession>
<dbReference type="SUPFAM" id="SSF53271">
    <property type="entry name" value="PRTase-like"/>
    <property type="match status" value="1"/>
</dbReference>
<dbReference type="InterPro" id="IPR051910">
    <property type="entry name" value="ComF/GntX_DNA_util-trans"/>
</dbReference>
<dbReference type="PANTHER" id="PTHR47505">
    <property type="entry name" value="DNA UTILIZATION PROTEIN YHGH"/>
    <property type="match status" value="1"/>
</dbReference>